<dbReference type="EMBL" id="LN899824">
    <property type="protein sequence ID" value="CUV27006.1"/>
    <property type="molecule type" value="Genomic_DNA"/>
</dbReference>
<evidence type="ECO:0000313" key="3">
    <source>
        <dbReference type="EMBL" id="CUV27006.1"/>
    </source>
</evidence>
<gene>
    <name evidence="2" type="ORF">PSS4_v1_30028</name>
    <name evidence="1" type="ORF">RSP824_12780</name>
    <name evidence="3" type="ORF">RUN1985_v1_20017</name>
    <name evidence="5" type="ORF">RUN215_v1_1400010</name>
    <name evidence="4" type="ORF">TO10_v1_330043</name>
</gene>
<sequence>MSSPTGGTSLLQACSVNEVVKAQTNKVRLARLKGELVDRSQAIEHVFTLARAERDAWLNWLARVADRGDCQAQLQAAD</sequence>
<evidence type="ECO:0000313" key="5">
    <source>
        <dbReference type="EMBL" id="CUV57552.1"/>
    </source>
</evidence>
<reference evidence="1" key="2">
    <citation type="submission" date="2018-01" db="EMBL/GenBank/DDBJ databases">
        <title>Ralstonia pseudosolanacearum P824 infects blueberry.</title>
        <authorList>
            <person name="Bocsanczy A.M."/>
            <person name="Norman D.J."/>
        </authorList>
    </citation>
    <scope>NUCLEOTIDE SEQUENCE</scope>
    <source>
        <strain evidence="1">P824</strain>
    </source>
</reference>
<evidence type="ECO:0000313" key="1">
    <source>
        <dbReference type="EMBL" id="AYA47284.1"/>
    </source>
</evidence>
<dbReference type="EMBL" id="LN899820">
    <property type="protein sequence ID" value="CUV57552.1"/>
    <property type="molecule type" value="Genomic_DNA"/>
</dbReference>
<dbReference type="PATRIC" id="fig|305.107.peg.1049"/>
<protein>
    <submittedName>
        <fullName evidence="4">Uncharacterized protein</fullName>
    </submittedName>
</protein>
<evidence type="ECO:0000313" key="4">
    <source>
        <dbReference type="EMBL" id="CUV45415.1"/>
    </source>
</evidence>
<accession>A0A0S4WFH6</accession>
<organism evidence="4">
    <name type="scientific">Ralstonia solanacearum</name>
    <name type="common">Pseudomonas solanacearum</name>
    <dbReference type="NCBI Taxonomy" id="305"/>
    <lineage>
        <taxon>Bacteria</taxon>
        <taxon>Pseudomonadati</taxon>
        <taxon>Pseudomonadota</taxon>
        <taxon>Betaproteobacteria</taxon>
        <taxon>Burkholderiales</taxon>
        <taxon>Burkholderiaceae</taxon>
        <taxon>Ralstonia</taxon>
        <taxon>Ralstonia solanacearum species complex</taxon>
    </lineage>
</organism>
<evidence type="ECO:0000313" key="6">
    <source>
        <dbReference type="Proteomes" id="UP000262427"/>
    </source>
</evidence>
<dbReference type="AlphaFoldDB" id="A0A0S4WFH6"/>
<dbReference type="EMBL" id="LN899821">
    <property type="protein sequence ID" value="CUV16083.1"/>
    <property type="molecule type" value="Genomic_DNA"/>
</dbReference>
<reference evidence="6" key="3">
    <citation type="submission" date="2018-01" db="EMBL/GenBank/DDBJ databases">
        <title>Raltonia solanacearum P824 infects blueberry.</title>
        <authorList>
            <person name="Bocsanczy A.M."/>
            <person name="Norman D.J."/>
        </authorList>
    </citation>
    <scope>NUCLEOTIDE SEQUENCE [LARGE SCALE GENOMIC DNA]</scope>
    <source>
        <strain evidence="6">P824</strain>
    </source>
</reference>
<dbReference type="Proteomes" id="UP000262427">
    <property type="component" value="Chromosome CM"/>
</dbReference>
<proteinExistence type="predicted"/>
<evidence type="ECO:0000313" key="2">
    <source>
        <dbReference type="EMBL" id="CUV16083.1"/>
    </source>
</evidence>
<reference evidence="4" key="1">
    <citation type="submission" date="2015-10" db="EMBL/GenBank/DDBJ databases">
        <authorList>
            <person name="Gilbert D.G."/>
        </authorList>
    </citation>
    <scope>NUCLEOTIDE SEQUENCE</scope>
    <source>
        <strain evidence="4">Phyl III-seqv23</strain>
    </source>
</reference>
<name>A0A0S4WFH6_RALSL</name>
<dbReference type="EMBL" id="CP025741">
    <property type="protein sequence ID" value="AYA47284.1"/>
    <property type="molecule type" value="Genomic_DNA"/>
</dbReference>
<dbReference type="EMBL" id="LN899827">
    <property type="protein sequence ID" value="CUV45415.1"/>
    <property type="molecule type" value="Genomic_DNA"/>
</dbReference>